<dbReference type="InterPro" id="IPR000891">
    <property type="entry name" value="PYR_CT"/>
</dbReference>
<reference evidence="5" key="2">
    <citation type="submission" date="2016-08" db="EMBL/GenBank/DDBJ databases">
        <authorList>
            <person name="Seilhamer J.J."/>
        </authorList>
    </citation>
    <scope>NUCLEOTIDE SEQUENCE [LARGE SCALE GENOMIC DNA]</scope>
    <source>
        <strain evidence="5">SA1</strain>
        <plasmid evidence="5">pSA1</plasmid>
    </source>
</reference>
<reference evidence="6 7" key="1">
    <citation type="submission" date="2014-03" db="EMBL/GenBank/DDBJ databases">
        <title>Whole genome sequence of Novosphingobium resinovorum KF1.</title>
        <authorList>
            <person name="Gan H.M."/>
            <person name="Gan H.Y."/>
            <person name="Chew T.H."/>
            <person name="Savka M.A."/>
        </authorList>
    </citation>
    <scope>NUCLEOTIDE SEQUENCE [LARGE SCALE GENOMIC DNA]</scope>
    <source>
        <strain evidence="6 7">KF1</strain>
    </source>
</reference>
<keyword evidence="8" id="KW-1185">Reference proteome</keyword>
<dbReference type="Proteomes" id="UP000094626">
    <property type="component" value="Plasmid pSA1"/>
</dbReference>
<dbReference type="EMBL" id="CP017076">
    <property type="protein sequence ID" value="AOR80114.1"/>
    <property type="molecule type" value="Genomic_DNA"/>
</dbReference>
<evidence type="ECO:0000259" key="4">
    <source>
        <dbReference type="PROSITE" id="PS50991"/>
    </source>
</evidence>
<sequence>MSVLISEVGPRDGLQNVKAVMPTEAKKAWIAAEAATGMREIEVGSFVPAKLLPQLADTAEIVAFARTLPGLTVAVLVPNARGAADAIAAGAHKLTLPLSVSETHSLKNLRRTHDQVIEEAARIAAMIRELPEGDRPHFEGSLSTVFGCTLEGTVPDAQIARLAERLMEAGCDEVGLSDTTGYADPSAVRHLVKLVRGVVGDKALTGIHLHNTRGLGLANVLAALECGLDTIDASLGGLGGCPFAPGASGNIVTEDLAFMLEAMGIDTGIDLDSLFKVRSIVADALPGEPLYGFVTDAGLPLGFTPATQREAA</sequence>
<keyword evidence="5" id="KW-0614">Plasmid</keyword>
<dbReference type="AlphaFoldDB" id="A0A031JVX8"/>
<evidence type="ECO:0000313" key="6">
    <source>
        <dbReference type="EMBL" id="EZP80532.1"/>
    </source>
</evidence>
<accession>A0A031JVX8</accession>
<dbReference type="InterPro" id="IPR013785">
    <property type="entry name" value="Aldolase_TIM"/>
</dbReference>
<keyword evidence="2" id="KW-0479">Metal-binding</keyword>
<dbReference type="Pfam" id="PF00682">
    <property type="entry name" value="HMGL-like"/>
    <property type="match status" value="1"/>
</dbReference>
<keyword evidence="3 6" id="KW-0456">Lyase</keyword>
<evidence type="ECO:0000313" key="7">
    <source>
        <dbReference type="Proteomes" id="UP000024329"/>
    </source>
</evidence>
<organism evidence="6 7">
    <name type="scientific">Novosphingobium resinovorum</name>
    <dbReference type="NCBI Taxonomy" id="158500"/>
    <lineage>
        <taxon>Bacteria</taxon>
        <taxon>Pseudomonadati</taxon>
        <taxon>Pseudomonadota</taxon>
        <taxon>Alphaproteobacteria</taxon>
        <taxon>Sphingomonadales</taxon>
        <taxon>Sphingomonadaceae</taxon>
        <taxon>Novosphingobium</taxon>
    </lineage>
</organism>
<evidence type="ECO:0000256" key="1">
    <source>
        <dbReference type="ARBA" id="ARBA00009405"/>
    </source>
</evidence>
<dbReference type="CDD" id="cd07938">
    <property type="entry name" value="DRE_TIM_HMGL"/>
    <property type="match status" value="1"/>
</dbReference>
<name>A0A031JVX8_9SPHN</name>
<dbReference type="EMBL" id="JFYZ01000016">
    <property type="protein sequence ID" value="EZP80532.1"/>
    <property type="molecule type" value="Genomic_DNA"/>
</dbReference>
<feature type="domain" description="Pyruvate carboxyltransferase" evidence="4">
    <location>
        <begin position="3"/>
        <end position="275"/>
    </location>
</feature>
<evidence type="ECO:0000256" key="3">
    <source>
        <dbReference type="ARBA" id="ARBA00023239"/>
    </source>
</evidence>
<dbReference type="KEGG" id="nre:BES08_22180"/>
<comment type="similarity">
    <text evidence="1">Belongs to the HMG-CoA lyase family.</text>
</comment>
<dbReference type="GO" id="GO:0046951">
    <property type="term" value="P:ketone body biosynthetic process"/>
    <property type="evidence" value="ECO:0007669"/>
    <property type="project" value="TreeGrafter"/>
</dbReference>
<reference evidence="8" key="3">
    <citation type="journal article" date="2017" name="J. Biotechnol.">
        <title>Complete genome sequence of Novosphingobium resinovorum SA1, a versatile xenobiotic-degrading bacterium capable of utilizing sulfanilic acid.</title>
        <authorList>
            <person name="Hegedus B."/>
            <person name="Kos P.B."/>
            <person name="Balint B."/>
            <person name="Maroti G."/>
            <person name="Gan H.M."/>
            <person name="Perei K."/>
            <person name="Rakhely G."/>
        </authorList>
    </citation>
    <scope>NUCLEOTIDE SEQUENCE [LARGE SCALE GENOMIC DNA]</scope>
    <source>
        <strain evidence="8">SA1</strain>
    </source>
</reference>
<dbReference type="PANTHER" id="PTHR42738">
    <property type="entry name" value="HYDROXYMETHYLGLUTARYL-COA LYASE"/>
    <property type="match status" value="1"/>
</dbReference>
<dbReference type="PROSITE" id="PS50991">
    <property type="entry name" value="PYR_CT"/>
    <property type="match status" value="1"/>
</dbReference>
<dbReference type="eggNOG" id="COG0119">
    <property type="taxonomic scope" value="Bacteria"/>
</dbReference>
<dbReference type="OrthoDB" id="9784013at2"/>
<dbReference type="EC" id="4.1.3.4" evidence="6"/>
<dbReference type="GO" id="GO:0046872">
    <property type="term" value="F:metal ion binding"/>
    <property type="evidence" value="ECO:0007669"/>
    <property type="project" value="UniProtKB-KW"/>
</dbReference>
<dbReference type="GO" id="GO:0004419">
    <property type="term" value="F:hydroxymethylglutaryl-CoA lyase activity"/>
    <property type="evidence" value="ECO:0007669"/>
    <property type="project" value="UniProtKB-EC"/>
</dbReference>
<protein>
    <submittedName>
        <fullName evidence="6">Hydroxymethylglutaryl-CoA lyase</fullName>
        <ecNumber evidence="6">4.1.3.4</ecNumber>
    </submittedName>
</protein>
<dbReference type="GO" id="GO:0006552">
    <property type="term" value="P:L-leucine catabolic process"/>
    <property type="evidence" value="ECO:0007669"/>
    <property type="project" value="TreeGrafter"/>
</dbReference>
<dbReference type="InterPro" id="IPR043594">
    <property type="entry name" value="HMGL"/>
</dbReference>
<evidence type="ECO:0000256" key="2">
    <source>
        <dbReference type="ARBA" id="ARBA00022723"/>
    </source>
</evidence>
<dbReference type="Gene3D" id="3.20.20.70">
    <property type="entry name" value="Aldolase class I"/>
    <property type="match status" value="1"/>
</dbReference>
<geneLocation type="plasmid" evidence="5 8">
    <name>pSA1</name>
</geneLocation>
<evidence type="ECO:0000313" key="8">
    <source>
        <dbReference type="Proteomes" id="UP000094626"/>
    </source>
</evidence>
<dbReference type="PANTHER" id="PTHR42738:SF7">
    <property type="entry name" value="HYDROXYMETHYLGLUTARYL-COA LYASE"/>
    <property type="match status" value="1"/>
</dbReference>
<dbReference type="SUPFAM" id="SSF51569">
    <property type="entry name" value="Aldolase"/>
    <property type="match status" value="1"/>
</dbReference>
<dbReference type="RefSeq" id="WP_036527148.1">
    <property type="nucleotide sequence ID" value="NZ_CP017076.1"/>
</dbReference>
<evidence type="ECO:0000313" key="5">
    <source>
        <dbReference type="EMBL" id="AOR80114.1"/>
    </source>
</evidence>
<gene>
    <name evidence="5" type="ORF">BES08_22180</name>
    <name evidence="6" type="ORF">BV97_03299</name>
</gene>
<dbReference type="PATRIC" id="fig|158500.4.peg.3363"/>
<dbReference type="Proteomes" id="UP000024329">
    <property type="component" value="Unassembled WGS sequence"/>
</dbReference>
<dbReference type="NCBIfam" id="NF004283">
    <property type="entry name" value="PRK05692.1"/>
    <property type="match status" value="1"/>
</dbReference>
<proteinExistence type="inferred from homology"/>